<proteinExistence type="predicted"/>
<dbReference type="EMBL" id="CP141531">
    <property type="protein sequence ID" value="WRO07379.1"/>
    <property type="molecule type" value="Genomic_DNA"/>
</dbReference>
<name>A0AB38Z7W5_9CHLR</name>
<protein>
    <submittedName>
        <fullName evidence="1">Uncharacterized protein</fullName>
    </submittedName>
</protein>
<sequence length="259" mass="28661">MDALQNKMTFVLGSSPDQLSLNSFKIAIEQLSYIINDVEHNISGSKQTQLKWHISKLSLNSPATIEIQNHDTHKASLAYKTKIAVVNGINALGQGNERPEYFGNSSLENMRILAKLASDGLRSIKVIADDIESEFKDQITSNVTAILESSEAIGSIEGILEVIFGKEGNPIHCHVKDVVRKITIKCYIPDTLIPDTLNAFRKQVIIYGLIQYDNEGIPTRINAESIDILPDEADLPSVKDVIRALNGNKIELTPYGKYL</sequence>
<dbReference type="RefSeq" id="WP_324664167.1">
    <property type="nucleotide sequence ID" value="NZ_CP141531.1"/>
</dbReference>
<evidence type="ECO:0000313" key="1">
    <source>
        <dbReference type="EMBL" id="WRO06673.1"/>
    </source>
</evidence>
<dbReference type="EMBL" id="CP141531">
    <property type="protein sequence ID" value="WRO06673.1"/>
    <property type="molecule type" value="Genomic_DNA"/>
</dbReference>
<organism evidence="1 3">
    <name type="scientific">Dehalococcoides mccartyi</name>
    <dbReference type="NCBI Taxonomy" id="61435"/>
    <lineage>
        <taxon>Bacteria</taxon>
        <taxon>Bacillati</taxon>
        <taxon>Chloroflexota</taxon>
        <taxon>Dehalococcoidia</taxon>
        <taxon>Dehalococcoidales</taxon>
        <taxon>Dehalococcoidaceae</taxon>
        <taxon>Dehalococcoides</taxon>
    </lineage>
</organism>
<reference evidence="1" key="1">
    <citation type="submission" date="2023-12" db="EMBL/GenBank/DDBJ databases">
        <title>Isolation of organohalide respiring bacteria Dehalococcoides mccartyi strain GPTCE1 in groundwater collected near a chemical plant in Suzhou, China.</title>
        <authorList>
            <person name="Liu G."/>
        </authorList>
    </citation>
    <scope>NUCLEOTIDE SEQUENCE</scope>
    <source>
        <strain evidence="1">GPTCE1</strain>
    </source>
</reference>
<dbReference type="AlphaFoldDB" id="A0AB38Z7W5"/>
<accession>A0AB38Z7W5</accession>
<evidence type="ECO:0000313" key="3">
    <source>
        <dbReference type="Proteomes" id="UP001327986"/>
    </source>
</evidence>
<evidence type="ECO:0000313" key="2">
    <source>
        <dbReference type="EMBL" id="WRO07379.1"/>
    </source>
</evidence>
<dbReference type="Proteomes" id="UP001327986">
    <property type="component" value="Chromosome"/>
</dbReference>
<gene>
    <name evidence="2" type="ORF">VLL09_00315</name>
    <name evidence="1" type="ORF">VLL09_04590</name>
</gene>